<keyword evidence="2" id="KW-1185">Reference proteome</keyword>
<reference evidence="2" key="1">
    <citation type="journal article" date="2013" name="Science">
        <title>The Amborella genome and the evolution of flowering plants.</title>
        <authorList>
            <consortium name="Amborella Genome Project"/>
        </authorList>
    </citation>
    <scope>NUCLEOTIDE SEQUENCE [LARGE SCALE GENOMIC DNA]</scope>
</reference>
<name>W1NY91_AMBTC</name>
<proteinExistence type="predicted"/>
<protein>
    <submittedName>
        <fullName evidence="1">Uncharacterized protein</fullName>
    </submittedName>
</protein>
<dbReference type="EMBL" id="KI394940">
    <property type="protein sequence ID" value="ERN00236.1"/>
    <property type="molecule type" value="Genomic_DNA"/>
</dbReference>
<dbReference type="HOGENOM" id="CLU_2267423_0_0_1"/>
<evidence type="ECO:0000313" key="2">
    <source>
        <dbReference type="Proteomes" id="UP000017836"/>
    </source>
</evidence>
<sequence length="103" mass="11156">MEPSGGLILQRVVAQRGEQWDPQWAFLAFSDGRSIFSRNAKGIQYSQNDLTAPQAPPNLTVGSLWKVLFFSGELEGSSTFPCACSGGPADLFTRHGRAPGKQN</sequence>
<accession>W1NY91</accession>
<dbReference type="Gramene" id="ERN00236">
    <property type="protein sequence ID" value="ERN00236"/>
    <property type="gene ID" value="AMTR_s00111p00126410"/>
</dbReference>
<evidence type="ECO:0000313" key="1">
    <source>
        <dbReference type="EMBL" id="ERN00236.1"/>
    </source>
</evidence>
<dbReference type="Proteomes" id="UP000017836">
    <property type="component" value="Unassembled WGS sequence"/>
</dbReference>
<organism evidence="1 2">
    <name type="scientific">Amborella trichopoda</name>
    <dbReference type="NCBI Taxonomy" id="13333"/>
    <lineage>
        <taxon>Eukaryota</taxon>
        <taxon>Viridiplantae</taxon>
        <taxon>Streptophyta</taxon>
        <taxon>Embryophyta</taxon>
        <taxon>Tracheophyta</taxon>
        <taxon>Spermatophyta</taxon>
        <taxon>Magnoliopsida</taxon>
        <taxon>Amborellales</taxon>
        <taxon>Amborellaceae</taxon>
        <taxon>Amborella</taxon>
    </lineage>
</organism>
<dbReference type="AlphaFoldDB" id="W1NY91"/>
<gene>
    <name evidence="1" type="ORF">AMTR_s00111p00126410</name>
</gene>